<feature type="compositionally biased region" description="Basic and acidic residues" evidence="1">
    <location>
        <begin position="81"/>
        <end position="90"/>
    </location>
</feature>
<feature type="region of interest" description="Disordered" evidence="1">
    <location>
        <begin position="194"/>
        <end position="251"/>
    </location>
</feature>
<gene>
    <name evidence="2" type="ORF">MKK02DRAFT_45216</name>
</gene>
<feature type="compositionally biased region" description="Polar residues" evidence="1">
    <location>
        <begin position="71"/>
        <end position="80"/>
    </location>
</feature>
<feature type="compositionally biased region" description="Polar residues" evidence="1">
    <location>
        <begin position="115"/>
        <end position="139"/>
    </location>
</feature>
<reference evidence="2" key="1">
    <citation type="journal article" date="2022" name="G3 (Bethesda)">
        <title>High quality genome of the basidiomycete yeast Dioszegia hungarica PDD-24b-2 isolated from cloud water.</title>
        <authorList>
            <person name="Jarrige D."/>
            <person name="Haridas S."/>
            <person name="Bleykasten-Grosshans C."/>
            <person name="Joly M."/>
            <person name="Nadalig T."/>
            <person name="Sancelme M."/>
            <person name="Vuilleumier S."/>
            <person name="Grigoriev I.V."/>
            <person name="Amato P."/>
            <person name="Bringel F."/>
        </authorList>
    </citation>
    <scope>NUCLEOTIDE SEQUENCE</scope>
    <source>
        <strain evidence="2">PDD-24b-2</strain>
    </source>
</reference>
<comment type="caution">
    <text evidence="2">The sequence shown here is derived from an EMBL/GenBank/DDBJ whole genome shotgun (WGS) entry which is preliminary data.</text>
</comment>
<dbReference type="RefSeq" id="XP_052946289.1">
    <property type="nucleotide sequence ID" value="XM_053093293.1"/>
</dbReference>
<evidence type="ECO:0000313" key="3">
    <source>
        <dbReference type="Proteomes" id="UP001164286"/>
    </source>
</evidence>
<evidence type="ECO:0000313" key="2">
    <source>
        <dbReference type="EMBL" id="KAI9636512.1"/>
    </source>
</evidence>
<dbReference type="EMBL" id="JAKWFO010000005">
    <property type="protein sequence ID" value="KAI9636512.1"/>
    <property type="molecule type" value="Genomic_DNA"/>
</dbReference>
<dbReference type="AlphaFoldDB" id="A0AA38H8P4"/>
<feature type="compositionally biased region" description="Low complexity" evidence="1">
    <location>
        <begin position="28"/>
        <end position="48"/>
    </location>
</feature>
<dbReference type="Proteomes" id="UP001164286">
    <property type="component" value="Unassembled WGS sequence"/>
</dbReference>
<organism evidence="2 3">
    <name type="scientific">Dioszegia hungarica</name>
    <dbReference type="NCBI Taxonomy" id="4972"/>
    <lineage>
        <taxon>Eukaryota</taxon>
        <taxon>Fungi</taxon>
        <taxon>Dikarya</taxon>
        <taxon>Basidiomycota</taxon>
        <taxon>Agaricomycotina</taxon>
        <taxon>Tremellomycetes</taxon>
        <taxon>Tremellales</taxon>
        <taxon>Bulleribasidiaceae</taxon>
        <taxon>Dioszegia</taxon>
    </lineage>
</organism>
<feature type="compositionally biased region" description="Low complexity" evidence="1">
    <location>
        <begin position="224"/>
        <end position="242"/>
    </location>
</feature>
<feature type="compositionally biased region" description="Polar residues" evidence="1">
    <location>
        <begin position="198"/>
        <end position="223"/>
    </location>
</feature>
<protein>
    <submittedName>
        <fullName evidence="2">Uncharacterized protein</fullName>
    </submittedName>
</protein>
<name>A0AA38H8P4_9TREE</name>
<dbReference type="GeneID" id="77732498"/>
<accession>A0AA38H8P4</accession>
<feature type="region of interest" description="Disordered" evidence="1">
    <location>
        <begin position="1"/>
        <end position="139"/>
    </location>
</feature>
<evidence type="ECO:0000256" key="1">
    <source>
        <dbReference type="SAM" id="MobiDB-lite"/>
    </source>
</evidence>
<keyword evidence="3" id="KW-1185">Reference proteome</keyword>
<sequence>MSTNDSEIAASAERPERSFWKPSTWGRSSKSSKTDASASETSSTFPSSQLQSTKLSITGDAVTSDPASGRSYASDSVYDTDSQRSTDRKSYSQPVTGTQTETTTPDWIGRKPSPLQFTSGPSQTDAQTDALTGTGATTPYTYDEVNRIHRFDLETPPDGKVKDYTLLDKNGDRIFTLLVSCYDRPDGSRVKEIEYNTHGFSTDQSRRSQNSRPTFRTDSQVTGPSSNPASTAPETTANTPTPIHKKKGARFDSTATEINTDGSKLPTSLGPAGNYVETDPRRIRAQADLSKSPSAWLKSGMCETLDERDKKLHDYTVTMTDAPRYKFRKSNTDYDYDAESCMARYVTDRLRKPDSTYLSTNRTAAATATAELDSIASEFAKSRRLSLDIQESVDPFSKETVGLITSGNSRLPARTDASGRTTCTLAEGLAGKTDTEVDRIISKSSARLIDFRDMTQEAWERYDDWSEFRGRQYASLAKAQPHGPIDSLMTGQ</sequence>
<proteinExistence type="predicted"/>